<gene>
    <name evidence="5" type="ORF">ACFO9K_15670</name>
</gene>
<feature type="region of interest" description="Disordered" evidence="1">
    <location>
        <begin position="438"/>
        <end position="472"/>
    </location>
</feature>
<dbReference type="RefSeq" id="WP_379793034.1">
    <property type="nucleotide sequence ID" value="NZ_CP100400.1"/>
</dbReference>
<proteinExistence type="predicted"/>
<evidence type="ECO:0000259" key="3">
    <source>
        <dbReference type="Pfam" id="PF00174"/>
    </source>
</evidence>
<dbReference type="Gene3D" id="2.60.40.650">
    <property type="match status" value="1"/>
</dbReference>
<dbReference type="PANTHER" id="PTHR19372">
    <property type="entry name" value="SULFITE REDUCTASE"/>
    <property type="match status" value="1"/>
</dbReference>
<dbReference type="PANTHER" id="PTHR19372:SF7">
    <property type="entry name" value="SULFITE OXIDASE, MITOCHONDRIAL"/>
    <property type="match status" value="1"/>
</dbReference>
<keyword evidence="2" id="KW-0812">Transmembrane</keyword>
<dbReference type="SUPFAM" id="SSF81296">
    <property type="entry name" value="E set domains"/>
    <property type="match status" value="1"/>
</dbReference>
<comment type="caution">
    <text evidence="5">The sequence shown here is derived from an EMBL/GenBank/DDBJ whole genome shotgun (WGS) entry which is preliminary data.</text>
</comment>
<keyword evidence="2" id="KW-0472">Membrane</keyword>
<dbReference type="Proteomes" id="UP001595945">
    <property type="component" value="Unassembled WGS sequence"/>
</dbReference>
<feature type="region of interest" description="Disordered" evidence="1">
    <location>
        <begin position="486"/>
        <end position="524"/>
    </location>
</feature>
<dbReference type="InterPro" id="IPR014756">
    <property type="entry name" value="Ig_E-set"/>
</dbReference>
<evidence type="ECO:0000256" key="1">
    <source>
        <dbReference type="SAM" id="MobiDB-lite"/>
    </source>
</evidence>
<keyword evidence="2" id="KW-1133">Transmembrane helix</keyword>
<dbReference type="Pfam" id="PF03404">
    <property type="entry name" value="Mo-co_dimer"/>
    <property type="match status" value="1"/>
</dbReference>
<dbReference type="InterPro" id="IPR005066">
    <property type="entry name" value="MoCF_OxRdtse_dimer"/>
</dbReference>
<feature type="transmembrane region" description="Helical" evidence="2">
    <location>
        <begin position="120"/>
        <end position="150"/>
    </location>
</feature>
<dbReference type="GeneID" id="73043582"/>
<feature type="domain" description="Oxidoreductase molybdopterin-binding" evidence="3">
    <location>
        <begin position="243"/>
        <end position="391"/>
    </location>
</feature>
<feature type="domain" description="Moybdenum cofactor oxidoreductase dimerisation" evidence="4">
    <location>
        <begin position="412"/>
        <end position="505"/>
    </location>
</feature>
<evidence type="ECO:0000313" key="6">
    <source>
        <dbReference type="Proteomes" id="UP001595945"/>
    </source>
</evidence>
<protein>
    <submittedName>
        <fullName evidence="5">Molybdopterin-dependent oxidoreductase</fullName>
    </submittedName>
</protein>
<name>A0ABD5Q647_9EURY</name>
<sequence>MTDGPGESANRSDTPAEDSDRPLLESAVVAASAGVAAVGGSYAAVGFTPAFVAAPVSDFVVASTPDAVITWSIQTLGNLGSQLGFLLALALTVGLFALTSAVGIALAARFEVPASPVVAVAGVAAALALTGAAASTLAAGASAGLVAGLASVGGGANRSDSTVPGAPRRRVLQALAGAFAVGGTGAVLGSGRGDEIPAPDDGSVSADVESLLGEAEGRSLDVEGIEPLVSEQFYQVDINNVDPTVDRENWTLRVTGAVEEDVEFGYDEIAGMSESVEHRFVTLRCVGEGLNGKKMDTALWTGVPVTDLLDAAGIDTSGNCCVMLRAADDYFEEFPLSALRNGFLAFEMNGRRLPRSHGYPVRALIPGHWGEINVKWLTEIEVLEREAKGYWEKRGWHGTGPVNTVAKLHAVNHLDGGEIQVGGHAYAGTRGIRKVEVSTDGGASWSEATLSDPLPAGTGERGPSGGRAESAEDAWRQWEYTYEAAAPHEVVVRATDGEGTLQPSEESESFPSGPTGWVSRRVEP</sequence>
<reference evidence="5 6" key="1">
    <citation type="journal article" date="2019" name="Int. J. Syst. Evol. Microbiol.">
        <title>The Global Catalogue of Microorganisms (GCM) 10K type strain sequencing project: providing services to taxonomists for standard genome sequencing and annotation.</title>
        <authorList>
            <consortium name="The Broad Institute Genomics Platform"/>
            <consortium name="The Broad Institute Genome Sequencing Center for Infectious Disease"/>
            <person name="Wu L."/>
            <person name="Ma J."/>
        </authorList>
    </citation>
    <scope>NUCLEOTIDE SEQUENCE [LARGE SCALE GENOMIC DNA]</scope>
    <source>
        <strain evidence="5 6">XZYJ18</strain>
    </source>
</reference>
<dbReference type="EMBL" id="JBHSHT010000002">
    <property type="protein sequence ID" value="MFC4825696.1"/>
    <property type="molecule type" value="Genomic_DNA"/>
</dbReference>
<evidence type="ECO:0000256" key="2">
    <source>
        <dbReference type="SAM" id="Phobius"/>
    </source>
</evidence>
<feature type="transmembrane region" description="Helical" evidence="2">
    <location>
        <begin position="83"/>
        <end position="108"/>
    </location>
</feature>
<dbReference type="InterPro" id="IPR000572">
    <property type="entry name" value="OxRdtase_Mopterin-bd_dom"/>
</dbReference>
<dbReference type="Gene3D" id="3.90.420.10">
    <property type="entry name" value="Oxidoreductase, molybdopterin-binding domain"/>
    <property type="match status" value="1"/>
</dbReference>
<evidence type="ECO:0000313" key="5">
    <source>
        <dbReference type="EMBL" id="MFC4825696.1"/>
    </source>
</evidence>
<dbReference type="Pfam" id="PF00174">
    <property type="entry name" value="Oxidored_molyb"/>
    <property type="match status" value="1"/>
</dbReference>
<dbReference type="SUPFAM" id="SSF56524">
    <property type="entry name" value="Oxidoreductase molybdopterin-binding domain"/>
    <property type="match status" value="1"/>
</dbReference>
<accession>A0ABD5Q647</accession>
<keyword evidence="6" id="KW-1185">Reference proteome</keyword>
<organism evidence="5 6">
    <name type="scientific">Halorussus aquaticus</name>
    <dbReference type="NCBI Taxonomy" id="2953748"/>
    <lineage>
        <taxon>Archaea</taxon>
        <taxon>Methanobacteriati</taxon>
        <taxon>Methanobacteriota</taxon>
        <taxon>Stenosarchaea group</taxon>
        <taxon>Halobacteria</taxon>
        <taxon>Halobacteriales</taxon>
        <taxon>Haladaptataceae</taxon>
        <taxon>Halorussus</taxon>
    </lineage>
</organism>
<dbReference type="AlphaFoldDB" id="A0ABD5Q647"/>
<feature type="region of interest" description="Disordered" evidence="1">
    <location>
        <begin position="1"/>
        <end position="21"/>
    </location>
</feature>
<dbReference type="InterPro" id="IPR036374">
    <property type="entry name" value="OxRdtase_Mopterin-bd_sf"/>
</dbReference>
<evidence type="ECO:0000259" key="4">
    <source>
        <dbReference type="Pfam" id="PF03404"/>
    </source>
</evidence>